<dbReference type="InterPro" id="IPR000210">
    <property type="entry name" value="BTB/POZ_dom"/>
</dbReference>
<dbReference type="PROSITE" id="PS50097">
    <property type="entry name" value="BTB"/>
    <property type="match status" value="1"/>
</dbReference>
<dbReference type="SMART" id="SM00225">
    <property type="entry name" value="BTB"/>
    <property type="match status" value="1"/>
</dbReference>
<dbReference type="Gene3D" id="3.30.710.10">
    <property type="entry name" value="Potassium Channel Kv1.1, Chain A"/>
    <property type="match status" value="1"/>
</dbReference>
<sequence length="318" mass="35778">MSPPPAKRQRAEEEPITCSELWISDGNVVLQAGNVQFRVHFGVLARHSSVFRDMQGLPQPSNEPNVDGCPVVQLPDDPTDIEYLLKALYDPAFLTLKAMPFLAIRAFIRLGRKYEFKDFLNLAVGRLTVEFPNTLEAFDALESELQTIAEYPGVFFDILALASENNILSVLPAAYFFVIDEYTLDELFEGIKKADGTMATLSPLHLHNSVAGREKLLLRQFQSGYTLEWVLDTLPVDGCTAHSKCCKEREMLMREFVNESSSSTWILFRASTLMAMCQLCTACNLHATKAIDTGRTKMWAELPRIFGLSPWDELTNDI</sequence>
<evidence type="ECO:0000259" key="1">
    <source>
        <dbReference type="PROSITE" id="PS50097"/>
    </source>
</evidence>
<proteinExistence type="predicted"/>
<dbReference type="OrthoDB" id="3217871at2759"/>
<name>A0A8H6Z0I1_9AGAR</name>
<accession>A0A8H6Z0I1</accession>
<dbReference type="Proteomes" id="UP000623467">
    <property type="component" value="Unassembled WGS sequence"/>
</dbReference>
<dbReference type="SUPFAM" id="SSF54695">
    <property type="entry name" value="POZ domain"/>
    <property type="match status" value="1"/>
</dbReference>
<dbReference type="EMBL" id="JACAZH010000004">
    <property type="protein sequence ID" value="KAF7370413.1"/>
    <property type="molecule type" value="Genomic_DNA"/>
</dbReference>
<reference evidence="2" key="1">
    <citation type="submission" date="2020-05" db="EMBL/GenBank/DDBJ databases">
        <title>Mycena genomes resolve the evolution of fungal bioluminescence.</title>
        <authorList>
            <person name="Tsai I.J."/>
        </authorList>
    </citation>
    <scope>NUCLEOTIDE SEQUENCE</scope>
    <source>
        <strain evidence="2">160909Yilan</strain>
    </source>
</reference>
<gene>
    <name evidence="2" type="ORF">MSAN_00673000</name>
</gene>
<evidence type="ECO:0000313" key="3">
    <source>
        <dbReference type="Proteomes" id="UP000623467"/>
    </source>
</evidence>
<dbReference type="CDD" id="cd18186">
    <property type="entry name" value="BTB_POZ_ZBTB_KLHL-like"/>
    <property type="match status" value="1"/>
</dbReference>
<protein>
    <submittedName>
        <fullName evidence="2">BTB domain-containing protein</fullName>
    </submittedName>
</protein>
<feature type="domain" description="BTB" evidence="1">
    <location>
        <begin position="26"/>
        <end position="90"/>
    </location>
</feature>
<organism evidence="2 3">
    <name type="scientific">Mycena sanguinolenta</name>
    <dbReference type="NCBI Taxonomy" id="230812"/>
    <lineage>
        <taxon>Eukaryota</taxon>
        <taxon>Fungi</taxon>
        <taxon>Dikarya</taxon>
        <taxon>Basidiomycota</taxon>
        <taxon>Agaricomycotina</taxon>
        <taxon>Agaricomycetes</taxon>
        <taxon>Agaricomycetidae</taxon>
        <taxon>Agaricales</taxon>
        <taxon>Marasmiineae</taxon>
        <taxon>Mycenaceae</taxon>
        <taxon>Mycena</taxon>
    </lineage>
</organism>
<comment type="caution">
    <text evidence="2">The sequence shown here is derived from an EMBL/GenBank/DDBJ whole genome shotgun (WGS) entry which is preliminary data.</text>
</comment>
<dbReference type="AlphaFoldDB" id="A0A8H6Z0I1"/>
<dbReference type="InterPro" id="IPR011333">
    <property type="entry name" value="SKP1/BTB/POZ_sf"/>
</dbReference>
<dbReference type="Pfam" id="PF00651">
    <property type="entry name" value="BTB"/>
    <property type="match status" value="1"/>
</dbReference>
<evidence type="ECO:0000313" key="2">
    <source>
        <dbReference type="EMBL" id="KAF7370413.1"/>
    </source>
</evidence>
<keyword evidence="3" id="KW-1185">Reference proteome</keyword>